<gene>
    <name evidence="11" type="ORF">LSH36_105g05013</name>
</gene>
<reference evidence="11" key="1">
    <citation type="journal article" date="2023" name="Mol. Biol. Evol.">
        <title>Third-Generation Sequencing Reveals the Adaptive Role of the Epigenome in Three Deep-Sea Polychaetes.</title>
        <authorList>
            <person name="Perez M."/>
            <person name="Aroh O."/>
            <person name="Sun Y."/>
            <person name="Lan Y."/>
            <person name="Juniper S.K."/>
            <person name="Young C.R."/>
            <person name="Angers B."/>
            <person name="Qian P.Y."/>
        </authorList>
    </citation>
    <scope>NUCLEOTIDE SEQUENCE</scope>
    <source>
        <strain evidence="11">P08H-3</strain>
    </source>
</reference>
<comment type="caution">
    <text evidence="11">The sequence shown here is derived from an EMBL/GenBank/DDBJ whole genome shotgun (WGS) entry which is preliminary data.</text>
</comment>
<dbReference type="GO" id="GO:0005125">
    <property type="term" value="F:cytokine activity"/>
    <property type="evidence" value="ECO:0007669"/>
    <property type="project" value="TreeGrafter"/>
</dbReference>
<keyword evidence="6 10" id="KW-0879">Wnt signaling pathway</keyword>
<keyword evidence="3 10" id="KW-0217">Developmental protein</keyword>
<keyword evidence="4" id="KW-0964">Secreted</keyword>
<evidence type="ECO:0000313" key="12">
    <source>
        <dbReference type="Proteomes" id="UP001208570"/>
    </source>
</evidence>
<evidence type="ECO:0000256" key="7">
    <source>
        <dbReference type="ARBA" id="ARBA00023157"/>
    </source>
</evidence>
<keyword evidence="7" id="KW-1015">Disulfide bond</keyword>
<dbReference type="PANTHER" id="PTHR12027">
    <property type="entry name" value="WNT RELATED"/>
    <property type="match status" value="1"/>
</dbReference>
<organism evidence="11 12">
    <name type="scientific">Paralvinella palmiformis</name>
    <dbReference type="NCBI Taxonomy" id="53620"/>
    <lineage>
        <taxon>Eukaryota</taxon>
        <taxon>Metazoa</taxon>
        <taxon>Spiralia</taxon>
        <taxon>Lophotrochozoa</taxon>
        <taxon>Annelida</taxon>
        <taxon>Polychaeta</taxon>
        <taxon>Sedentaria</taxon>
        <taxon>Canalipalpata</taxon>
        <taxon>Terebellida</taxon>
        <taxon>Terebelliformia</taxon>
        <taxon>Alvinellidae</taxon>
        <taxon>Paralvinella</taxon>
    </lineage>
</organism>
<comment type="similarity">
    <text evidence="2 10">Belongs to the Wnt family.</text>
</comment>
<accession>A0AAD9NBG8</accession>
<dbReference type="GO" id="GO:0030182">
    <property type="term" value="P:neuron differentiation"/>
    <property type="evidence" value="ECO:0007669"/>
    <property type="project" value="TreeGrafter"/>
</dbReference>
<evidence type="ECO:0000256" key="6">
    <source>
        <dbReference type="ARBA" id="ARBA00022687"/>
    </source>
</evidence>
<dbReference type="GO" id="GO:0005615">
    <property type="term" value="C:extracellular space"/>
    <property type="evidence" value="ECO:0007669"/>
    <property type="project" value="TreeGrafter"/>
</dbReference>
<sequence length="128" mass="14708">MPISASREAAFTHAISAAGVVHAISRACREGHLSTCGCSRKKRPKGLHRDWLWGGCGDDTDYGYLFAQRFVDIREREKNHPRYSKELGRTLMNLHNNEAGRRIYDKYRAPSLNITIRHLEEEFEVGYD</sequence>
<evidence type="ECO:0000256" key="8">
    <source>
        <dbReference type="ARBA" id="ARBA00023180"/>
    </source>
</evidence>
<name>A0AAD9NBG8_9ANNE</name>
<dbReference type="GO" id="GO:0060070">
    <property type="term" value="P:canonical Wnt signaling pathway"/>
    <property type="evidence" value="ECO:0007669"/>
    <property type="project" value="TreeGrafter"/>
</dbReference>
<comment type="subcellular location">
    <subcellularLocation>
        <location evidence="1 10">Secreted</location>
        <location evidence="1 10">Extracellular space</location>
        <location evidence="1 10">Extracellular matrix</location>
    </subcellularLocation>
</comment>
<dbReference type="Pfam" id="PF00110">
    <property type="entry name" value="wnt"/>
    <property type="match status" value="1"/>
</dbReference>
<evidence type="ECO:0000256" key="1">
    <source>
        <dbReference type="ARBA" id="ARBA00004498"/>
    </source>
</evidence>
<evidence type="ECO:0000256" key="4">
    <source>
        <dbReference type="ARBA" id="ARBA00022525"/>
    </source>
</evidence>
<evidence type="ECO:0000256" key="2">
    <source>
        <dbReference type="ARBA" id="ARBA00005683"/>
    </source>
</evidence>
<dbReference type="GO" id="GO:0045165">
    <property type="term" value="P:cell fate commitment"/>
    <property type="evidence" value="ECO:0007669"/>
    <property type="project" value="TreeGrafter"/>
</dbReference>
<dbReference type="Proteomes" id="UP001208570">
    <property type="component" value="Unassembled WGS sequence"/>
</dbReference>
<comment type="function">
    <text evidence="10">Ligand for members of the frizzled family of seven transmembrane receptors.</text>
</comment>
<dbReference type="InterPro" id="IPR005817">
    <property type="entry name" value="Wnt"/>
</dbReference>
<dbReference type="EMBL" id="JAODUP010000105">
    <property type="protein sequence ID" value="KAK2162056.1"/>
    <property type="molecule type" value="Genomic_DNA"/>
</dbReference>
<keyword evidence="5" id="KW-0272">Extracellular matrix</keyword>
<dbReference type="PRINTS" id="PR01349">
    <property type="entry name" value="WNTPROTEIN"/>
</dbReference>
<dbReference type="PANTHER" id="PTHR12027:SF77">
    <property type="entry name" value="PROTEIN WNT-5"/>
    <property type="match status" value="1"/>
</dbReference>
<dbReference type="AlphaFoldDB" id="A0AAD9NBG8"/>
<keyword evidence="9" id="KW-0449">Lipoprotein</keyword>
<evidence type="ECO:0000256" key="9">
    <source>
        <dbReference type="ARBA" id="ARBA00023288"/>
    </source>
</evidence>
<keyword evidence="12" id="KW-1185">Reference proteome</keyword>
<evidence type="ECO:0000313" key="11">
    <source>
        <dbReference type="EMBL" id="KAK2162056.1"/>
    </source>
</evidence>
<keyword evidence="8" id="KW-0325">Glycoprotein</keyword>
<evidence type="ECO:0000256" key="3">
    <source>
        <dbReference type="ARBA" id="ARBA00022473"/>
    </source>
</evidence>
<proteinExistence type="inferred from homology"/>
<protein>
    <recommendedName>
        <fullName evidence="10">Protein Wnt</fullName>
    </recommendedName>
</protein>
<evidence type="ECO:0000256" key="5">
    <source>
        <dbReference type="ARBA" id="ARBA00022530"/>
    </source>
</evidence>
<dbReference type="GO" id="GO:0005109">
    <property type="term" value="F:frizzled binding"/>
    <property type="evidence" value="ECO:0007669"/>
    <property type="project" value="TreeGrafter"/>
</dbReference>
<evidence type="ECO:0000256" key="10">
    <source>
        <dbReference type="RuleBase" id="RU003500"/>
    </source>
</evidence>
<dbReference type="SMART" id="SM00097">
    <property type="entry name" value="WNT1"/>
    <property type="match status" value="1"/>
</dbReference>